<evidence type="ECO:0000259" key="1">
    <source>
        <dbReference type="Pfam" id="PF12688"/>
    </source>
</evidence>
<dbReference type="Pfam" id="PF12688">
    <property type="entry name" value="TPR_5"/>
    <property type="match status" value="1"/>
</dbReference>
<accession>A0A495W3C9</accession>
<dbReference type="SUPFAM" id="SSF48452">
    <property type="entry name" value="TPR-like"/>
    <property type="match status" value="1"/>
</dbReference>
<feature type="domain" description="Tetratrico peptide repeat group 5" evidence="1">
    <location>
        <begin position="37"/>
        <end position="154"/>
    </location>
</feature>
<evidence type="ECO:0000313" key="2">
    <source>
        <dbReference type="EMBL" id="RKT56172.1"/>
    </source>
</evidence>
<dbReference type="InterPro" id="IPR011990">
    <property type="entry name" value="TPR-like_helical_dom_sf"/>
</dbReference>
<dbReference type="Proteomes" id="UP000282084">
    <property type="component" value="Unassembled WGS sequence"/>
</dbReference>
<organism evidence="2 3">
    <name type="scientific">Saccharothrix australiensis</name>
    <dbReference type="NCBI Taxonomy" id="2072"/>
    <lineage>
        <taxon>Bacteria</taxon>
        <taxon>Bacillati</taxon>
        <taxon>Actinomycetota</taxon>
        <taxon>Actinomycetes</taxon>
        <taxon>Pseudonocardiales</taxon>
        <taxon>Pseudonocardiaceae</taxon>
        <taxon>Saccharothrix</taxon>
    </lineage>
</organism>
<protein>
    <submittedName>
        <fullName evidence="2">Tetratricopeptide repeat protein</fullName>
    </submittedName>
</protein>
<dbReference type="AlphaFoldDB" id="A0A495W3C9"/>
<evidence type="ECO:0000313" key="3">
    <source>
        <dbReference type="Proteomes" id="UP000282084"/>
    </source>
</evidence>
<gene>
    <name evidence="2" type="ORF">C8E97_4861</name>
</gene>
<dbReference type="RefSeq" id="WP_121007778.1">
    <property type="nucleotide sequence ID" value="NZ_RBXO01000001.1"/>
</dbReference>
<name>A0A495W3C9_9PSEU</name>
<keyword evidence="3" id="KW-1185">Reference proteome</keyword>
<sequence>MEWEQRVTEVWARFDEVPEEDFPALVESAVEGAPPAVAAFELAGAFDSTGHPDRAVPLYREALDLGLTGEHRRRAVIQLASSLRNLGQPEVAVDLLTAERDAGSDDLDDAVRAFLALALVDVGREREAVSLALGALAPHLPRYQRSLRDYARELLG</sequence>
<reference evidence="2 3" key="1">
    <citation type="submission" date="2018-10" db="EMBL/GenBank/DDBJ databases">
        <title>Sequencing the genomes of 1000 actinobacteria strains.</title>
        <authorList>
            <person name="Klenk H.-P."/>
        </authorList>
    </citation>
    <scope>NUCLEOTIDE SEQUENCE [LARGE SCALE GENOMIC DNA]</scope>
    <source>
        <strain evidence="2 3">DSM 43800</strain>
    </source>
</reference>
<dbReference type="InterPro" id="IPR041656">
    <property type="entry name" value="TPR_5"/>
</dbReference>
<dbReference type="Gene3D" id="1.25.40.10">
    <property type="entry name" value="Tetratricopeptide repeat domain"/>
    <property type="match status" value="1"/>
</dbReference>
<dbReference type="OrthoDB" id="193829at2"/>
<dbReference type="EMBL" id="RBXO01000001">
    <property type="protein sequence ID" value="RKT56172.1"/>
    <property type="molecule type" value="Genomic_DNA"/>
</dbReference>
<comment type="caution">
    <text evidence="2">The sequence shown here is derived from an EMBL/GenBank/DDBJ whole genome shotgun (WGS) entry which is preliminary data.</text>
</comment>
<proteinExistence type="predicted"/>